<dbReference type="Pfam" id="PF13561">
    <property type="entry name" value="adh_short_C2"/>
    <property type="match status" value="1"/>
</dbReference>
<dbReference type="CDD" id="cd05233">
    <property type="entry name" value="SDR_c"/>
    <property type="match status" value="1"/>
</dbReference>
<keyword evidence="4" id="KW-1185">Reference proteome</keyword>
<evidence type="ECO:0000313" key="4">
    <source>
        <dbReference type="Proteomes" id="UP001500367"/>
    </source>
</evidence>
<dbReference type="InterPro" id="IPR051122">
    <property type="entry name" value="SDR_DHRS6-like"/>
</dbReference>
<protein>
    <submittedName>
        <fullName evidence="3">SDR family oxidoreductase</fullName>
    </submittedName>
</protein>
<name>A0ABP7W409_9FLAO</name>
<dbReference type="EMBL" id="BAABCT010000012">
    <property type="protein sequence ID" value="GAA4080569.1"/>
    <property type="molecule type" value="Genomic_DNA"/>
</dbReference>
<dbReference type="PANTHER" id="PTHR43477:SF1">
    <property type="entry name" value="DIHYDROANTICAPSIN 7-DEHYDROGENASE"/>
    <property type="match status" value="1"/>
</dbReference>
<comment type="similarity">
    <text evidence="1">Belongs to the short-chain dehydrogenases/reductases (SDR) family.</text>
</comment>
<accession>A0ABP7W409</accession>
<proteinExistence type="inferred from homology"/>
<evidence type="ECO:0000256" key="1">
    <source>
        <dbReference type="ARBA" id="ARBA00006484"/>
    </source>
</evidence>
<dbReference type="Proteomes" id="UP001500367">
    <property type="component" value="Unassembled WGS sequence"/>
</dbReference>
<gene>
    <name evidence="3" type="ORF">GCM10022389_28350</name>
</gene>
<comment type="caution">
    <text evidence="3">The sequence shown here is derived from an EMBL/GenBank/DDBJ whole genome shotgun (WGS) entry which is preliminary data.</text>
</comment>
<reference evidence="4" key="1">
    <citation type="journal article" date="2019" name="Int. J. Syst. Evol. Microbiol.">
        <title>The Global Catalogue of Microorganisms (GCM) 10K type strain sequencing project: providing services to taxonomists for standard genome sequencing and annotation.</title>
        <authorList>
            <consortium name="The Broad Institute Genomics Platform"/>
            <consortium name="The Broad Institute Genome Sequencing Center for Infectious Disease"/>
            <person name="Wu L."/>
            <person name="Ma J."/>
        </authorList>
    </citation>
    <scope>NUCLEOTIDE SEQUENCE [LARGE SCALE GENOMIC DNA]</scope>
    <source>
        <strain evidence="4">JCM 17069</strain>
    </source>
</reference>
<organism evidence="3 4">
    <name type="scientific">Flavobacterium cheonanense</name>
    <dbReference type="NCBI Taxonomy" id="706183"/>
    <lineage>
        <taxon>Bacteria</taxon>
        <taxon>Pseudomonadati</taxon>
        <taxon>Bacteroidota</taxon>
        <taxon>Flavobacteriia</taxon>
        <taxon>Flavobacteriales</taxon>
        <taxon>Flavobacteriaceae</taxon>
        <taxon>Flavobacterium</taxon>
    </lineage>
</organism>
<sequence length="247" mass="26936">MKTIFSLSNKNILVTGASSGIGRAIAIENSKQGANIIGTARNKEKLLETKEMLSEGKHLFIDADLSDEASLDMLVEQLPLLDGIVLNAGIVKTMPVKYIKKNVLDYMFNVNIQSSILLIQKLLKNKKINSGGSICFISSVATQKATLGNAMYIATKGAVNSFAKALALELSPKQIRVNAIMPGFVETNILEENNISEEQLETHKKNYPIGRFGKPEDVAHLSIYLMSDESKWMTGSSIVIDGGFSIK</sequence>
<dbReference type="PANTHER" id="PTHR43477">
    <property type="entry name" value="DIHYDROANTICAPSIN 7-DEHYDROGENASE"/>
    <property type="match status" value="1"/>
</dbReference>
<dbReference type="SUPFAM" id="SSF51735">
    <property type="entry name" value="NAD(P)-binding Rossmann-fold domains"/>
    <property type="match status" value="1"/>
</dbReference>
<evidence type="ECO:0000256" key="2">
    <source>
        <dbReference type="ARBA" id="ARBA00023002"/>
    </source>
</evidence>
<dbReference type="Gene3D" id="3.40.50.720">
    <property type="entry name" value="NAD(P)-binding Rossmann-like Domain"/>
    <property type="match status" value="1"/>
</dbReference>
<dbReference type="RefSeq" id="WP_344817332.1">
    <property type="nucleotide sequence ID" value="NZ_BAABCT010000012.1"/>
</dbReference>
<dbReference type="PRINTS" id="PR00080">
    <property type="entry name" value="SDRFAMILY"/>
</dbReference>
<evidence type="ECO:0000313" key="3">
    <source>
        <dbReference type="EMBL" id="GAA4080569.1"/>
    </source>
</evidence>
<dbReference type="PRINTS" id="PR00081">
    <property type="entry name" value="GDHRDH"/>
</dbReference>
<dbReference type="InterPro" id="IPR002347">
    <property type="entry name" value="SDR_fam"/>
</dbReference>
<dbReference type="InterPro" id="IPR036291">
    <property type="entry name" value="NAD(P)-bd_dom_sf"/>
</dbReference>
<keyword evidence="2" id="KW-0560">Oxidoreductase</keyword>